<proteinExistence type="predicted"/>
<keyword evidence="2" id="KW-1185">Reference proteome</keyword>
<accession>A0A371NYE9</accession>
<dbReference type="AlphaFoldDB" id="A0A371NYE9"/>
<dbReference type="OrthoDB" id="8432779at2"/>
<evidence type="ECO:0000313" key="2">
    <source>
        <dbReference type="Proteomes" id="UP000262172"/>
    </source>
</evidence>
<sequence length="351" mass="36909">MTAASKEGFVALGVYGAYPHTNGFLPGGERMVVGSADLDALLIVDVAVGATPRPLLEFAGIGSAPGAIPWFDVALEVPLLATVWAGRILTLDLSDVSPRPRVVRTAAEGAAFDGLVSISPDGTRIAAIEVRGDSRMLLVIDARSGSVENSTVLHGTANHVQLSPADPAWVGFAHEGPAESIPDRMWGVHPRLAPQGISLFDQRALSSDHDDPLQAGHERWMFHRPGAIIVAYGEGPAPRGVWEVPVDAEARLISAGDRDWHCGISRDGTRVVVDTTGPAAAPGRGWADAGDRSSIVVINTATGARTVVAETRFAPHPFHPHPAFTPDGTQIVHNHIDAQGRRGVALCEAAL</sequence>
<dbReference type="EMBL" id="QUAB01000008">
    <property type="protein sequence ID" value="REJ08725.1"/>
    <property type="molecule type" value="Genomic_DNA"/>
</dbReference>
<dbReference type="InterPro" id="IPR015943">
    <property type="entry name" value="WD40/YVTN_repeat-like_dom_sf"/>
</dbReference>
<organism evidence="1 2">
    <name type="scientific">Microbacterium bovistercoris</name>
    <dbReference type="NCBI Taxonomy" id="2293570"/>
    <lineage>
        <taxon>Bacteria</taxon>
        <taxon>Bacillati</taxon>
        <taxon>Actinomycetota</taxon>
        <taxon>Actinomycetes</taxon>
        <taxon>Micrococcales</taxon>
        <taxon>Microbacteriaceae</taxon>
        <taxon>Microbacterium</taxon>
    </lineage>
</organism>
<dbReference type="SUPFAM" id="SSF82171">
    <property type="entry name" value="DPP6 N-terminal domain-like"/>
    <property type="match status" value="1"/>
</dbReference>
<name>A0A371NYE9_9MICO</name>
<evidence type="ECO:0000313" key="1">
    <source>
        <dbReference type="EMBL" id="REJ08725.1"/>
    </source>
</evidence>
<dbReference type="Proteomes" id="UP000262172">
    <property type="component" value="Unassembled WGS sequence"/>
</dbReference>
<gene>
    <name evidence="1" type="ORF">DY023_00345</name>
</gene>
<dbReference type="RefSeq" id="WP_116240359.1">
    <property type="nucleotide sequence ID" value="NZ_QUAB01000008.1"/>
</dbReference>
<comment type="caution">
    <text evidence="1">The sequence shown here is derived from an EMBL/GenBank/DDBJ whole genome shotgun (WGS) entry which is preliminary data.</text>
</comment>
<evidence type="ECO:0008006" key="3">
    <source>
        <dbReference type="Google" id="ProtNLM"/>
    </source>
</evidence>
<protein>
    <recommendedName>
        <fullName evidence="3">Oligogalacturonate lyase domain-containing protein</fullName>
    </recommendedName>
</protein>
<reference evidence="1 2" key="1">
    <citation type="submission" date="2018-08" db="EMBL/GenBank/DDBJ databases">
        <title>Isolation, diversity and antifungal activity of Actinobacteria from cow dung.</title>
        <authorList>
            <person name="Ling L."/>
        </authorList>
    </citation>
    <scope>NUCLEOTIDE SEQUENCE [LARGE SCALE GENOMIC DNA]</scope>
    <source>
        <strain evidence="1 2">NEAU-LLE</strain>
    </source>
</reference>
<dbReference type="Gene3D" id="2.130.10.10">
    <property type="entry name" value="YVTN repeat-like/Quinoprotein amine dehydrogenase"/>
    <property type="match status" value="1"/>
</dbReference>